<protein>
    <submittedName>
        <fullName evidence="1">Uncharacterized protein</fullName>
    </submittedName>
</protein>
<keyword evidence="2" id="KW-1185">Reference proteome</keyword>
<evidence type="ECO:0000313" key="1">
    <source>
        <dbReference type="EMBL" id="NIH98886.1"/>
    </source>
</evidence>
<proteinExistence type="predicted"/>
<comment type="caution">
    <text evidence="1">The sequence shown here is derived from an EMBL/GenBank/DDBJ whole genome shotgun (WGS) entry which is preliminary data.</text>
</comment>
<organism evidence="1 2">
    <name type="scientific">Mycolicibacterium fluoranthenivorans</name>
    <dbReference type="NCBI Taxonomy" id="258505"/>
    <lineage>
        <taxon>Bacteria</taxon>
        <taxon>Bacillati</taxon>
        <taxon>Actinomycetota</taxon>
        <taxon>Actinomycetes</taxon>
        <taxon>Mycobacteriales</taxon>
        <taxon>Mycobacteriaceae</taxon>
        <taxon>Mycolicibacterium</taxon>
    </lineage>
</organism>
<reference evidence="1 2" key="1">
    <citation type="submission" date="2020-03" db="EMBL/GenBank/DDBJ databases">
        <title>Sequencing the genomes of 1000 actinobacteria strains.</title>
        <authorList>
            <person name="Klenk H.-P."/>
        </authorList>
    </citation>
    <scope>NUCLEOTIDE SEQUENCE [LARGE SCALE GENOMIC DNA]</scope>
    <source>
        <strain evidence="1 2">DSM 44556</strain>
    </source>
</reference>
<dbReference type="AlphaFoldDB" id="A0A7X5U5Q5"/>
<dbReference type="EMBL" id="JAANOW010000005">
    <property type="protein sequence ID" value="NIH98886.1"/>
    <property type="molecule type" value="Genomic_DNA"/>
</dbReference>
<sequence>MDTEEDLYSGFTLSSCILGISAILSTITHAKLHIGTPFDGTMHPSAYTDRIASTYGTPDANGLYDLASPFSFDGIATIEDVWGVSFWTALTGGTCRMVRQFSEVKHIYTGDTLTIVSAPVYAKAVDR</sequence>
<evidence type="ECO:0000313" key="2">
    <source>
        <dbReference type="Proteomes" id="UP000547444"/>
    </source>
</evidence>
<dbReference type="RefSeq" id="WP_167164564.1">
    <property type="nucleotide sequence ID" value="NZ_JAANOW010000005.1"/>
</dbReference>
<gene>
    <name evidence="1" type="ORF">FHU31_005910</name>
</gene>
<accession>A0A7X5U5Q5</accession>
<name>A0A7X5U5Q5_9MYCO</name>
<dbReference type="Proteomes" id="UP000547444">
    <property type="component" value="Unassembled WGS sequence"/>
</dbReference>